<keyword evidence="3" id="KW-1185">Reference proteome</keyword>
<dbReference type="EMBL" id="ML977161">
    <property type="protein sequence ID" value="KAF1985637.1"/>
    <property type="molecule type" value="Genomic_DNA"/>
</dbReference>
<evidence type="ECO:0000256" key="1">
    <source>
        <dbReference type="SAM" id="MobiDB-lite"/>
    </source>
</evidence>
<feature type="compositionally biased region" description="Polar residues" evidence="1">
    <location>
        <begin position="46"/>
        <end position="75"/>
    </location>
</feature>
<sequence>MSLLKTKTKTKTKTPNTPRSRPRSIYTYPRNKTHHSVEPYLPPLSPLSTKHSNLPSSHHASNPISEPSHAKASSTVKHRKPVLGARIPTIKFELPRVHPGDLPFSAGPSDNDLDDFDSDSKSDGDGDGDGDGDSDYNYDWALDTSPYPSDEEEEDDEDEDEGYSRHTPIKTIPTKIAKLRTNLLKITHIPFSFSSKPALPKLKARYRNLQAKARNREAKEQRKRDGRWEREVRRKIEGERKVYGEERRGRKGGYGERKGGYGGEGKKEREMGRFSVVVDNSERVRRGRRSRRW</sequence>
<reference evidence="2" key="1">
    <citation type="journal article" date="2020" name="Stud. Mycol.">
        <title>101 Dothideomycetes genomes: a test case for predicting lifestyles and emergence of pathogens.</title>
        <authorList>
            <person name="Haridas S."/>
            <person name="Albert R."/>
            <person name="Binder M."/>
            <person name="Bloem J."/>
            <person name="Labutti K."/>
            <person name="Salamov A."/>
            <person name="Andreopoulos B."/>
            <person name="Baker S."/>
            <person name="Barry K."/>
            <person name="Bills G."/>
            <person name="Bluhm B."/>
            <person name="Cannon C."/>
            <person name="Castanera R."/>
            <person name="Culley D."/>
            <person name="Daum C."/>
            <person name="Ezra D."/>
            <person name="Gonzalez J."/>
            <person name="Henrissat B."/>
            <person name="Kuo A."/>
            <person name="Liang C."/>
            <person name="Lipzen A."/>
            <person name="Lutzoni F."/>
            <person name="Magnuson J."/>
            <person name="Mondo S."/>
            <person name="Nolan M."/>
            <person name="Ohm R."/>
            <person name="Pangilinan J."/>
            <person name="Park H.-J."/>
            <person name="Ramirez L."/>
            <person name="Alfaro M."/>
            <person name="Sun H."/>
            <person name="Tritt A."/>
            <person name="Yoshinaga Y."/>
            <person name="Zwiers L.-H."/>
            <person name="Turgeon B."/>
            <person name="Goodwin S."/>
            <person name="Spatafora J."/>
            <person name="Crous P."/>
            <person name="Grigoriev I."/>
        </authorList>
    </citation>
    <scope>NUCLEOTIDE SEQUENCE</scope>
    <source>
        <strain evidence="2">CBS 113979</strain>
    </source>
</reference>
<feature type="region of interest" description="Disordered" evidence="1">
    <location>
        <begin position="1"/>
        <end position="169"/>
    </location>
</feature>
<feature type="compositionally biased region" description="Basic and acidic residues" evidence="1">
    <location>
        <begin position="242"/>
        <end position="272"/>
    </location>
</feature>
<proteinExistence type="predicted"/>
<feature type="region of interest" description="Disordered" evidence="1">
    <location>
        <begin position="242"/>
        <end position="273"/>
    </location>
</feature>
<feature type="compositionally biased region" description="Acidic residues" evidence="1">
    <location>
        <begin position="149"/>
        <end position="161"/>
    </location>
</feature>
<evidence type="ECO:0000313" key="3">
    <source>
        <dbReference type="Proteomes" id="UP000800041"/>
    </source>
</evidence>
<feature type="compositionally biased region" description="Acidic residues" evidence="1">
    <location>
        <begin position="125"/>
        <end position="136"/>
    </location>
</feature>
<organism evidence="2 3">
    <name type="scientific">Aulographum hederae CBS 113979</name>
    <dbReference type="NCBI Taxonomy" id="1176131"/>
    <lineage>
        <taxon>Eukaryota</taxon>
        <taxon>Fungi</taxon>
        <taxon>Dikarya</taxon>
        <taxon>Ascomycota</taxon>
        <taxon>Pezizomycotina</taxon>
        <taxon>Dothideomycetes</taxon>
        <taxon>Pleosporomycetidae</taxon>
        <taxon>Aulographales</taxon>
        <taxon>Aulographaceae</taxon>
    </lineage>
</organism>
<dbReference type="AlphaFoldDB" id="A0A6G1GXW5"/>
<name>A0A6G1GXW5_9PEZI</name>
<dbReference type="Proteomes" id="UP000800041">
    <property type="component" value="Unassembled WGS sequence"/>
</dbReference>
<evidence type="ECO:0000313" key="2">
    <source>
        <dbReference type="EMBL" id="KAF1985637.1"/>
    </source>
</evidence>
<gene>
    <name evidence="2" type="ORF">K402DRAFT_105339</name>
</gene>
<protein>
    <submittedName>
        <fullName evidence="2">Uncharacterized protein</fullName>
    </submittedName>
</protein>
<accession>A0A6G1GXW5</accession>
<feature type="compositionally biased region" description="Basic residues" evidence="1">
    <location>
        <begin position="1"/>
        <end position="12"/>
    </location>
</feature>